<dbReference type="InterPro" id="IPR052211">
    <property type="entry name" value="Cpx_auxiliary_protein"/>
</dbReference>
<keyword evidence="8" id="KW-1185">Reference proteome</keyword>
<dbReference type="PIRSF" id="PIRSF034445">
    <property type="entry name" value="CpxP_Spy"/>
    <property type="match status" value="1"/>
</dbReference>
<dbReference type="PANTHER" id="PTHR38102:SF1">
    <property type="entry name" value="PERIPLASMIC CHAPERONE SPY"/>
    <property type="match status" value="1"/>
</dbReference>
<comment type="subcellular location">
    <subcellularLocation>
        <location evidence="1">Periplasm</location>
    </subcellularLocation>
</comment>
<dbReference type="EMBL" id="JBHUJD010000008">
    <property type="protein sequence ID" value="MFD2310300.1"/>
    <property type="molecule type" value="Genomic_DNA"/>
</dbReference>
<dbReference type="InterPro" id="IPR012899">
    <property type="entry name" value="LTXXQ"/>
</dbReference>
<gene>
    <name evidence="7" type="ORF">ACFSKX_07685</name>
</gene>
<feature type="compositionally biased region" description="Basic and acidic residues" evidence="5">
    <location>
        <begin position="60"/>
        <end position="83"/>
    </location>
</feature>
<evidence type="ECO:0000256" key="5">
    <source>
        <dbReference type="SAM" id="MobiDB-lite"/>
    </source>
</evidence>
<dbReference type="Gene3D" id="1.20.120.1490">
    <property type="match status" value="1"/>
</dbReference>
<feature type="region of interest" description="Disordered" evidence="5">
    <location>
        <begin position="134"/>
        <end position="161"/>
    </location>
</feature>
<feature type="region of interest" description="Disordered" evidence="5">
    <location>
        <begin position="56"/>
        <end position="83"/>
    </location>
</feature>
<evidence type="ECO:0000313" key="7">
    <source>
        <dbReference type="EMBL" id="MFD2310300.1"/>
    </source>
</evidence>
<comment type="caution">
    <text evidence="7">The sequence shown here is derived from an EMBL/GenBank/DDBJ whole genome shotgun (WGS) entry which is preliminary data.</text>
</comment>
<keyword evidence="4" id="KW-0574">Periplasm</keyword>
<accession>A0ABW5EE83</accession>
<evidence type="ECO:0000256" key="3">
    <source>
        <dbReference type="ARBA" id="ARBA00022729"/>
    </source>
</evidence>
<protein>
    <submittedName>
        <fullName evidence="7">Spy/CpxP family protein refolding chaperone</fullName>
    </submittedName>
</protein>
<evidence type="ECO:0000313" key="8">
    <source>
        <dbReference type="Proteomes" id="UP001597425"/>
    </source>
</evidence>
<dbReference type="Proteomes" id="UP001597425">
    <property type="component" value="Unassembled WGS sequence"/>
</dbReference>
<evidence type="ECO:0000256" key="4">
    <source>
        <dbReference type="ARBA" id="ARBA00022764"/>
    </source>
</evidence>
<proteinExistence type="inferred from homology"/>
<name>A0ABW5EE83_9GAMM</name>
<organism evidence="7 8">
    <name type="scientific">Microbulbifer halophilus</name>
    <dbReference type="NCBI Taxonomy" id="453963"/>
    <lineage>
        <taxon>Bacteria</taxon>
        <taxon>Pseudomonadati</taxon>
        <taxon>Pseudomonadota</taxon>
        <taxon>Gammaproteobacteria</taxon>
        <taxon>Cellvibrionales</taxon>
        <taxon>Microbulbiferaceae</taxon>
        <taxon>Microbulbifer</taxon>
    </lineage>
</organism>
<sequence length="161" mass="18390">MNNWKAVAGSLVLAGALAAPGMSLASGGGDHHHGPHHSKHRMFERMAEKLGLTEGQKAQLKADRDANREAHKAQREKRREIHKQLRGAIESGADQATLDQLGAELGKLQVTRMQAMHEQHRQFQAILTDEQKAKLEQMKAERKARWEERRERRAERRRDNR</sequence>
<dbReference type="PANTHER" id="PTHR38102">
    <property type="entry name" value="PERIPLASMIC CHAPERONE SPY"/>
    <property type="match status" value="1"/>
</dbReference>
<dbReference type="RefSeq" id="WP_265723026.1">
    <property type="nucleotide sequence ID" value="NZ_JAPIVK010000035.1"/>
</dbReference>
<keyword evidence="3 6" id="KW-0732">Signal</keyword>
<comment type="similarity">
    <text evidence="2">Belongs to the CpxP/Spy family.</text>
</comment>
<reference evidence="8" key="1">
    <citation type="journal article" date="2019" name="Int. J. Syst. Evol. Microbiol.">
        <title>The Global Catalogue of Microorganisms (GCM) 10K type strain sequencing project: providing services to taxonomists for standard genome sequencing and annotation.</title>
        <authorList>
            <consortium name="The Broad Institute Genomics Platform"/>
            <consortium name="The Broad Institute Genome Sequencing Center for Infectious Disease"/>
            <person name="Wu L."/>
            <person name="Ma J."/>
        </authorList>
    </citation>
    <scope>NUCLEOTIDE SEQUENCE [LARGE SCALE GENOMIC DNA]</scope>
    <source>
        <strain evidence="8">KCTC 12848</strain>
    </source>
</reference>
<dbReference type="Pfam" id="PF07813">
    <property type="entry name" value="LTXXQ"/>
    <property type="match status" value="1"/>
</dbReference>
<evidence type="ECO:0000256" key="2">
    <source>
        <dbReference type="ARBA" id="ARBA00008441"/>
    </source>
</evidence>
<evidence type="ECO:0000256" key="1">
    <source>
        <dbReference type="ARBA" id="ARBA00004418"/>
    </source>
</evidence>
<feature type="chain" id="PRO_5045576724" evidence="6">
    <location>
        <begin position="26"/>
        <end position="161"/>
    </location>
</feature>
<evidence type="ECO:0000256" key="6">
    <source>
        <dbReference type="SAM" id="SignalP"/>
    </source>
</evidence>
<feature type="signal peptide" evidence="6">
    <location>
        <begin position="1"/>
        <end position="25"/>
    </location>
</feature>